<evidence type="ECO:0000313" key="5">
    <source>
        <dbReference type="Proteomes" id="UP001293254"/>
    </source>
</evidence>
<evidence type="ECO:0000259" key="3">
    <source>
        <dbReference type="PROSITE" id="PS50102"/>
    </source>
</evidence>
<dbReference type="AlphaFoldDB" id="A0AAE2CLP8"/>
<evidence type="ECO:0000256" key="1">
    <source>
        <dbReference type="ARBA" id="ARBA00022884"/>
    </source>
</evidence>
<dbReference type="EMBL" id="JACGWO010000005">
    <property type="protein sequence ID" value="KAK4426816.1"/>
    <property type="molecule type" value="Genomic_DNA"/>
</dbReference>
<gene>
    <name evidence="4" type="ORF">Salat_1450300</name>
</gene>
<comment type="caution">
    <text evidence="4">The sequence shown here is derived from an EMBL/GenBank/DDBJ whole genome shotgun (WGS) entry which is preliminary data.</text>
</comment>
<dbReference type="SUPFAM" id="SSF54928">
    <property type="entry name" value="RNA-binding domain, RBD"/>
    <property type="match status" value="1"/>
</dbReference>
<accession>A0AAE2CLP8</accession>
<feature type="domain" description="RRM" evidence="3">
    <location>
        <begin position="30"/>
        <end position="102"/>
    </location>
</feature>
<dbReference type="CDD" id="cd00590">
    <property type="entry name" value="RRM_SF"/>
    <property type="match status" value="1"/>
</dbReference>
<keyword evidence="1 2" id="KW-0694">RNA-binding</keyword>
<name>A0AAE2CLP8_9LAMI</name>
<dbReference type="Proteomes" id="UP001293254">
    <property type="component" value="Unassembled WGS sequence"/>
</dbReference>
<sequence>MEPPVKSAAEVAQRQKAAFNALPWENQPSNNLWIDNVSPTVTHFELKSLFSNYGELISINLYPFHGYALVHFTKVECAKLARQDLLGHILHGKPLMIYFSKPVGDLLLL</sequence>
<keyword evidence="5" id="KW-1185">Reference proteome</keyword>
<organism evidence="4 5">
    <name type="scientific">Sesamum alatum</name>
    <dbReference type="NCBI Taxonomy" id="300844"/>
    <lineage>
        <taxon>Eukaryota</taxon>
        <taxon>Viridiplantae</taxon>
        <taxon>Streptophyta</taxon>
        <taxon>Embryophyta</taxon>
        <taxon>Tracheophyta</taxon>
        <taxon>Spermatophyta</taxon>
        <taxon>Magnoliopsida</taxon>
        <taxon>eudicotyledons</taxon>
        <taxon>Gunneridae</taxon>
        <taxon>Pentapetalae</taxon>
        <taxon>asterids</taxon>
        <taxon>lamiids</taxon>
        <taxon>Lamiales</taxon>
        <taxon>Pedaliaceae</taxon>
        <taxon>Sesamum</taxon>
    </lineage>
</organism>
<dbReference type="PANTHER" id="PTHR23189">
    <property type="entry name" value="RNA RECOGNITION MOTIF-CONTAINING"/>
    <property type="match status" value="1"/>
</dbReference>
<dbReference type="InterPro" id="IPR035979">
    <property type="entry name" value="RBD_domain_sf"/>
</dbReference>
<dbReference type="Pfam" id="PF00076">
    <property type="entry name" value="RRM_1"/>
    <property type="match status" value="1"/>
</dbReference>
<dbReference type="PROSITE" id="PS50102">
    <property type="entry name" value="RRM"/>
    <property type="match status" value="1"/>
</dbReference>
<reference evidence="4" key="2">
    <citation type="journal article" date="2024" name="Plant">
        <title>Genomic evolution and insights into agronomic trait innovations of Sesamum species.</title>
        <authorList>
            <person name="Miao H."/>
            <person name="Wang L."/>
            <person name="Qu L."/>
            <person name="Liu H."/>
            <person name="Sun Y."/>
            <person name="Le M."/>
            <person name="Wang Q."/>
            <person name="Wei S."/>
            <person name="Zheng Y."/>
            <person name="Lin W."/>
            <person name="Duan Y."/>
            <person name="Cao H."/>
            <person name="Xiong S."/>
            <person name="Wang X."/>
            <person name="Wei L."/>
            <person name="Li C."/>
            <person name="Ma Q."/>
            <person name="Ju M."/>
            <person name="Zhao R."/>
            <person name="Li G."/>
            <person name="Mu C."/>
            <person name="Tian Q."/>
            <person name="Mei H."/>
            <person name="Zhang T."/>
            <person name="Gao T."/>
            <person name="Zhang H."/>
        </authorList>
    </citation>
    <scope>NUCLEOTIDE SEQUENCE</scope>
    <source>
        <strain evidence="4">3651</strain>
    </source>
</reference>
<dbReference type="Gene3D" id="3.30.70.330">
    <property type="match status" value="1"/>
</dbReference>
<reference evidence="4" key="1">
    <citation type="submission" date="2020-06" db="EMBL/GenBank/DDBJ databases">
        <authorList>
            <person name="Li T."/>
            <person name="Hu X."/>
            <person name="Zhang T."/>
            <person name="Song X."/>
            <person name="Zhang H."/>
            <person name="Dai N."/>
            <person name="Sheng W."/>
            <person name="Hou X."/>
            <person name="Wei L."/>
        </authorList>
    </citation>
    <scope>NUCLEOTIDE SEQUENCE</scope>
    <source>
        <strain evidence="4">3651</strain>
        <tissue evidence="4">Leaf</tissue>
    </source>
</reference>
<evidence type="ECO:0000256" key="2">
    <source>
        <dbReference type="PROSITE-ProRule" id="PRU00176"/>
    </source>
</evidence>
<dbReference type="InterPro" id="IPR012677">
    <property type="entry name" value="Nucleotide-bd_a/b_plait_sf"/>
</dbReference>
<dbReference type="SMART" id="SM00360">
    <property type="entry name" value="RRM"/>
    <property type="match status" value="1"/>
</dbReference>
<dbReference type="InterPro" id="IPR000504">
    <property type="entry name" value="RRM_dom"/>
</dbReference>
<protein>
    <recommendedName>
        <fullName evidence="3">RRM domain-containing protein</fullName>
    </recommendedName>
</protein>
<dbReference type="GO" id="GO:0003723">
    <property type="term" value="F:RNA binding"/>
    <property type="evidence" value="ECO:0007669"/>
    <property type="project" value="UniProtKB-UniRule"/>
</dbReference>
<evidence type="ECO:0000313" key="4">
    <source>
        <dbReference type="EMBL" id="KAK4426816.1"/>
    </source>
</evidence>
<proteinExistence type="predicted"/>